<feature type="domain" description="Cytochrome c" evidence="6">
    <location>
        <begin position="100"/>
        <end position="191"/>
    </location>
</feature>
<proteinExistence type="predicted"/>
<keyword evidence="1 4" id="KW-0349">Heme</keyword>
<evidence type="ECO:0000256" key="5">
    <source>
        <dbReference type="SAM" id="SignalP"/>
    </source>
</evidence>
<name>A0A1H8BIE4_9PROT</name>
<evidence type="ECO:0000256" key="2">
    <source>
        <dbReference type="ARBA" id="ARBA00022723"/>
    </source>
</evidence>
<dbReference type="PANTHER" id="PTHR30600">
    <property type="entry name" value="CYTOCHROME C PEROXIDASE-RELATED"/>
    <property type="match status" value="1"/>
</dbReference>
<evidence type="ECO:0000256" key="3">
    <source>
        <dbReference type="ARBA" id="ARBA00023004"/>
    </source>
</evidence>
<dbReference type="AlphaFoldDB" id="A0A1H8BIE4"/>
<evidence type="ECO:0000313" key="8">
    <source>
        <dbReference type="Proteomes" id="UP000183898"/>
    </source>
</evidence>
<dbReference type="NCBIfam" id="NF040606">
    <property type="entry name" value="CytoC_perox"/>
    <property type="match status" value="1"/>
</dbReference>
<feature type="signal peptide" evidence="5">
    <location>
        <begin position="1"/>
        <end position="26"/>
    </location>
</feature>
<dbReference type="Proteomes" id="UP000183898">
    <property type="component" value="Unassembled WGS sequence"/>
</dbReference>
<dbReference type="GO" id="GO:0004130">
    <property type="term" value="F:cytochrome-c peroxidase activity"/>
    <property type="evidence" value="ECO:0007669"/>
    <property type="project" value="TreeGrafter"/>
</dbReference>
<keyword evidence="5" id="KW-0732">Signal</keyword>
<protein>
    <recommendedName>
        <fullName evidence="6">Cytochrome c domain-containing protein</fullName>
    </recommendedName>
</protein>
<dbReference type="EMBL" id="FOCT01000001">
    <property type="protein sequence ID" value="SEM81788.1"/>
    <property type="molecule type" value="Genomic_DNA"/>
</dbReference>
<dbReference type="GO" id="GO:0020037">
    <property type="term" value="F:heme binding"/>
    <property type="evidence" value="ECO:0007669"/>
    <property type="project" value="InterPro"/>
</dbReference>
<keyword evidence="2 4" id="KW-0479">Metal-binding</keyword>
<keyword evidence="3 4" id="KW-0408">Iron</keyword>
<evidence type="ECO:0000256" key="4">
    <source>
        <dbReference type="PROSITE-ProRule" id="PRU00433"/>
    </source>
</evidence>
<reference evidence="7 8" key="1">
    <citation type="submission" date="2016-10" db="EMBL/GenBank/DDBJ databases">
        <authorList>
            <person name="de Groot N.N."/>
        </authorList>
    </citation>
    <scope>NUCLEOTIDE SEQUENCE [LARGE SCALE GENOMIC DNA]</scope>
    <source>
        <strain evidence="7 8">Nl18</strain>
    </source>
</reference>
<gene>
    <name evidence="7" type="ORF">SAMN05216404_101238</name>
</gene>
<dbReference type="InterPro" id="IPR051395">
    <property type="entry name" value="Cytochrome_c_Peroxidase/MauG"/>
</dbReference>
<organism evidence="7 8">
    <name type="scientific">Nitrosospira multiformis</name>
    <dbReference type="NCBI Taxonomy" id="1231"/>
    <lineage>
        <taxon>Bacteria</taxon>
        <taxon>Pseudomonadati</taxon>
        <taxon>Pseudomonadota</taxon>
        <taxon>Betaproteobacteria</taxon>
        <taxon>Nitrosomonadales</taxon>
        <taxon>Nitrosomonadaceae</taxon>
        <taxon>Nitrosospira</taxon>
    </lineage>
</organism>
<dbReference type="Gene3D" id="1.10.760.10">
    <property type="entry name" value="Cytochrome c-like domain"/>
    <property type="match status" value="1"/>
</dbReference>
<dbReference type="InterPro" id="IPR047758">
    <property type="entry name" value="CytoC_perox"/>
</dbReference>
<dbReference type="GO" id="GO:0046872">
    <property type="term" value="F:metal ion binding"/>
    <property type="evidence" value="ECO:0007669"/>
    <property type="project" value="UniProtKB-KW"/>
</dbReference>
<evidence type="ECO:0000313" key="7">
    <source>
        <dbReference type="EMBL" id="SEM81788.1"/>
    </source>
</evidence>
<dbReference type="InterPro" id="IPR009056">
    <property type="entry name" value="Cyt_c-like_dom"/>
</dbReference>
<evidence type="ECO:0000259" key="6">
    <source>
        <dbReference type="PROSITE" id="PS51007"/>
    </source>
</evidence>
<dbReference type="SUPFAM" id="SSF46626">
    <property type="entry name" value="Cytochrome c"/>
    <property type="match status" value="1"/>
</dbReference>
<dbReference type="InterPro" id="IPR036909">
    <property type="entry name" value="Cyt_c-like_dom_sf"/>
</dbReference>
<dbReference type="PANTHER" id="PTHR30600:SF9">
    <property type="entry name" value="BLR7738 PROTEIN"/>
    <property type="match status" value="1"/>
</dbReference>
<dbReference type="GO" id="GO:0009055">
    <property type="term" value="F:electron transfer activity"/>
    <property type="evidence" value="ECO:0007669"/>
    <property type="project" value="InterPro"/>
</dbReference>
<feature type="domain" description="Cytochrome c" evidence="6">
    <location>
        <begin position="332"/>
        <end position="572"/>
    </location>
</feature>
<dbReference type="Pfam" id="PF21419">
    <property type="entry name" value="RoxA-like_Cyt-c"/>
    <property type="match status" value="1"/>
</dbReference>
<evidence type="ECO:0000256" key="1">
    <source>
        <dbReference type="ARBA" id="ARBA00022617"/>
    </source>
</evidence>
<sequence length="572" mass="62847">MKIKFLSWIGSLLSTLALLVSSISSAAEQIITDQGAEWTVSARKDFYSRDQGSRIMPLRWISALKQPDGQPFMAESLDRYGYLPNKTRKPAGLPVGFTVASGSEGQEIGMNCSACHTRQIEVNGTAYLIDGGPGIVDFQSFLADLDAAVKAILTDKQAFTDFARAVLGPSATSKDKEKLQKAVKAWYLPYHTLIERALPAKPWGPARLDAVSMIFNRLAGLDIGSPPTYMIPENIQPAVAPVRYPFLWNASIQDKTQWPGFASNGNDILALSRNLGEVYGVFGVFHPKKDKWRLLGVDYLANNSAEFQGLEALEDLVKKISPPKWPWKIDQALADKGKEIFARKTEQGGCADCHGIKPGQTRFRDRKTWATPLMDVGTDSKEYEILARTVKTGVLEGAKIPFLASPLKPVDTAFNVLGTSVLGSILQHYVPVLMKTEEEVGAKSTQPPFPPETESLREAFIARPVEAKPSYPYESRVLEGIWAAAPYLHNGSVPTLAELLKPAAERISSFKIGPAYDIVNIGLAAEQNKFDYTLETTDCSDRNSGNSRCGHEFGTKLSAEEKKALLEYLKTL</sequence>
<dbReference type="PROSITE" id="PS51007">
    <property type="entry name" value="CYTC"/>
    <property type="match status" value="2"/>
</dbReference>
<feature type="chain" id="PRO_5010322007" description="Cytochrome c domain-containing protein" evidence="5">
    <location>
        <begin position="27"/>
        <end position="572"/>
    </location>
</feature>
<accession>A0A1H8BIE4</accession>